<protein>
    <submittedName>
        <fullName evidence="1">Uncharacterized protein</fullName>
    </submittedName>
</protein>
<sequence length="80" mass="9122">MPPQEVEQQLAELAGAMPQLLKDSRGVEFWIEFMERADAIRDRVSLDHFDWVTERIYEVLADYGITPPSRWILAAAACAS</sequence>
<evidence type="ECO:0000313" key="2">
    <source>
        <dbReference type="Proteomes" id="UP000620046"/>
    </source>
</evidence>
<dbReference type="EMBL" id="BMJA01000001">
    <property type="protein sequence ID" value="GGA24764.1"/>
    <property type="molecule type" value="Genomic_DNA"/>
</dbReference>
<comment type="caution">
    <text evidence="1">The sequence shown here is derived from an EMBL/GenBank/DDBJ whole genome shotgun (WGS) entry which is preliminary data.</text>
</comment>
<organism evidence="1 2">
    <name type="scientific">Dyella nitratireducens</name>
    <dbReference type="NCBI Taxonomy" id="1849580"/>
    <lineage>
        <taxon>Bacteria</taxon>
        <taxon>Pseudomonadati</taxon>
        <taxon>Pseudomonadota</taxon>
        <taxon>Gammaproteobacteria</taxon>
        <taxon>Lysobacterales</taxon>
        <taxon>Rhodanobacteraceae</taxon>
        <taxon>Dyella</taxon>
    </lineage>
</organism>
<evidence type="ECO:0000313" key="1">
    <source>
        <dbReference type="EMBL" id="GGA24764.1"/>
    </source>
</evidence>
<reference evidence="2" key="1">
    <citation type="journal article" date="2019" name="Int. J. Syst. Evol. Microbiol.">
        <title>The Global Catalogue of Microorganisms (GCM) 10K type strain sequencing project: providing services to taxonomists for standard genome sequencing and annotation.</title>
        <authorList>
            <consortium name="The Broad Institute Genomics Platform"/>
            <consortium name="The Broad Institute Genome Sequencing Center for Infectious Disease"/>
            <person name="Wu L."/>
            <person name="Ma J."/>
        </authorList>
    </citation>
    <scope>NUCLEOTIDE SEQUENCE [LARGE SCALE GENOMIC DNA]</scope>
    <source>
        <strain evidence="2">CGMCC 1.15439</strain>
    </source>
</reference>
<accession>A0ABQ1FQG0</accession>
<dbReference type="Proteomes" id="UP000620046">
    <property type="component" value="Unassembled WGS sequence"/>
</dbReference>
<gene>
    <name evidence="1" type="ORF">GCM10010981_11570</name>
</gene>
<keyword evidence="2" id="KW-1185">Reference proteome</keyword>
<proteinExistence type="predicted"/>
<name>A0ABQ1FQG0_9GAMM</name>